<dbReference type="Proteomes" id="UP000886998">
    <property type="component" value="Unassembled WGS sequence"/>
</dbReference>
<gene>
    <name evidence="1" type="ORF">TNIN_351121</name>
</gene>
<evidence type="ECO:0000313" key="1">
    <source>
        <dbReference type="EMBL" id="GFY58429.1"/>
    </source>
</evidence>
<keyword evidence="2" id="KW-1185">Reference proteome</keyword>
<proteinExistence type="predicted"/>
<dbReference type="AlphaFoldDB" id="A0A8X7CB58"/>
<evidence type="ECO:0000313" key="2">
    <source>
        <dbReference type="Proteomes" id="UP000886998"/>
    </source>
</evidence>
<dbReference type="EMBL" id="BMAV01012079">
    <property type="protein sequence ID" value="GFY58429.1"/>
    <property type="molecule type" value="Genomic_DNA"/>
</dbReference>
<reference evidence="1" key="1">
    <citation type="submission" date="2020-08" db="EMBL/GenBank/DDBJ databases">
        <title>Multicomponent nature underlies the extraordinary mechanical properties of spider dragline silk.</title>
        <authorList>
            <person name="Kono N."/>
            <person name="Nakamura H."/>
            <person name="Mori M."/>
            <person name="Yoshida Y."/>
            <person name="Ohtoshi R."/>
            <person name="Malay A.D."/>
            <person name="Moran D.A.P."/>
            <person name="Tomita M."/>
            <person name="Numata K."/>
            <person name="Arakawa K."/>
        </authorList>
    </citation>
    <scope>NUCLEOTIDE SEQUENCE</scope>
</reference>
<comment type="caution">
    <text evidence="1">The sequence shown here is derived from an EMBL/GenBank/DDBJ whole genome shotgun (WGS) entry which is preliminary data.</text>
</comment>
<organism evidence="1 2">
    <name type="scientific">Trichonephila inaurata madagascariensis</name>
    <dbReference type="NCBI Taxonomy" id="2747483"/>
    <lineage>
        <taxon>Eukaryota</taxon>
        <taxon>Metazoa</taxon>
        <taxon>Ecdysozoa</taxon>
        <taxon>Arthropoda</taxon>
        <taxon>Chelicerata</taxon>
        <taxon>Arachnida</taxon>
        <taxon>Araneae</taxon>
        <taxon>Araneomorphae</taxon>
        <taxon>Entelegynae</taxon>
        <taxon>Araneoidea</taxon>
        <taxon>Nephilidae</taxon>
        <taxon>Trichonephila</taxon>
        <taxon>Trichonephila inaurata</taxon>
    </lineage>
</organism>
<protein>
    <recommendedName>
        <fullName evidence="3">Transposase Tc1-like domain-containing protein</fullName>
    </recommendedName>
</protein>
<accession>A0A8X7CB58</accession>
<evidence type="ECO:0008006" key="3">
    <source>
        <dbReference type="Google" id="ProtNLM"/>
    </source>
</evidence>
<sequence>MVCGITGNPTYHYGIHECLVHNLSILSTRHLPERYRSGSRLLLGKLFSKFLNVRKLSKALKFLIHIYIPKEQEEPTVDPKEDLLLKRSALKDYKRISELAADLWMVARIQNAPRAATSRLTKVGLKDCKAEKSWPSEKNKTRFVWSLKHQHLIEEDWFNISRFEVLINLHLLRKHQ</sequence>
<name>A0A8X7CB58_9ARAC</name>